<sequence length="233" mass="24531">MRRSLTDPLGGFFVRRFERPTDITLHILVDGSASLAAGASSDPQGLAALLAGGLAQAARRGGDLAAVQAVGGATVLAASPSARHAGLGEEVRQMIAQLTPAGSGIGGLVDAASALPLRRVLVALVSDFNLSETELDALLASLDPRPVLPFWLRDSGLEEPPSAFGLAEVRDPESGRRRTLLTTRRWAARQAEAGRRHRTALRAIFASHGLQPIEIRDSIDIDQVIAALDEVSL</sequence>
<reference evidence="3" key="1">
    <citation type="journal article" date="2019" name="Int. J. Syst. Evol. Microbiol.">
        <title>The Global Catalogue of Microorganisms (GCM) 10K type strain sequencing project: providing services to taxonomists for standard genome sequencing and annotation.</title>
        <authorList>
            <consortium name="The Broad Institute Genomics Platform"/>
            <consortium name="The Broad Institute Genome Sequencing Center for Infectious Disease"/>
            <person name="Wu L."/>
            <person name="Ma J."/>
        </authorList>
    </citation>
    <scope>NUCLEOTIDE SEQUENCE [LARGE SCALE GENOMIC DNA]</scope>
    <source>
        <strain evidence="3">CGMCC 1.15419</strain>
    </source>
</reference>
<dbReference type="InterPro" id="IPR002881">
    <property type="entry name" value="DUF58"/>
</dbReference>
<evidence type="ECO:0000313" key="3">
    <source>
        <dbReference type="Proteomes" id="UP000640509"/>
    </source>
</evidence>
<protein>
    <recommendedName>
        <fullName evidence="1">DUF58 domain-containing protein</fullName>
    </recommendedName>
</protein>
<proteinExistence type="predicted"/>
<dbReference type="PANTHER" id="PTHR33608:SF6">
    <property type="entry name" value="BLL2464 PROTEIN"/>
    <property type="match status" value="1"/>
</dbReference>
<gene>
    <name evidence="2" type="ORF">GCM10011402_17230</name>
</gene>
<name>A0ABQ1VIP3_9RHOB</name>
<dbReference type="Pfam" id="PF01882">
    <property type="entry name" value="DUF58"/>
    <property type="match status" value="1"/>
</dbReference>
<dbReference type="EMBL" id="BMIV01000004">
    <property type="protein sequence ID" value="GGF65651.1"/>
    <property type="molecule type" value="Genomic_DNA"/>
</dbReference>
<evidence type="ECO:0000259" key="1">
    <source>
        <dbReference type="Pfam" id="PF01882"/>
    </source>
</evidence>
<dbReference type="Proteomes" id="UP000640509">
    <property type="component" value="Unassembled WGS sequence"/>
</dbReference>
<comment type="caution">
    <text evidence="2">The sequence shown here is derived from an EMBL/GenBank/DDBJ whole genome shotgun (WGS) entry which is preliminary data.</text>
</comment>
<accession>A0ABQ1VIP3</accession>
<organism evidence="2 3">
    <name type="scientific">Paracoccus acridae</name>
    <dbReference type="NCBI Taxonomy" id="1795310"/>
    <lineage>
        <taxon>Bacteria</taxon>
        <taxon>Pseudomonadati</taxon>
        <taxon>Pseudomonadota</taxon>
        <taxon>Alphaproteobacteria</taxon>
        <taxon>Rhodobacterales</taxon>
        <taxon>Paracoccaceae</taxon>
        <taxon>Paracoccus</taxon>
    </lineage>
</organism>
<keyword evidence="3" id="KW-1185">Reference proteome</keyword>
<dbReference type="PANTHER" id="PTHR33608">
    <property type="entry name" value="BLL2464 PROTEIN"/>
    <property type="match status" value="1"/>
</dbReference>
<feature type="domain" description="DUF58" evidence="1">
    <location>
        <begin position="12"/>
        <end position="199"/>
    </location>
</feature>
<evidence type="ECO:0000313" key="2">
    <source>
        <dbReference type="EMBL" id="GGF65651.1"/>
    </source>
</evidence>